<feature type="chain" id="PRO_5013789577" evidence="9">
    <location>
        <begin position="33"/>
        <end position="598"/>
    </location>
</feature>
<dbReference type="InterPro" id="IPR033116">
    <property type="entry name" value="TRYPSIN_SER"/>
</dbReference>
<organism evidence="11">
    <name type="scientific">Spodoptera frugiperda</name>
    <name type="common">Fall armyworm</name>
    <dbReference type="NCBI Taxonomy" id="7108"/>
    <lineage>
        <taxon>Eukaryota</taxon>
        <taxon>Metazoa</taxon>
        <taxon>Ecdysozoa</taxon>
        <taxon>Arthropoda</taxon>
        <taxon>Hexapoda</taxon>
        <taxon>Insecta</taxon>
        <taxon>Pterygota</taxon>
        <taxon>Neoptera</taxon>
        <taxon>Endopterygota</taxon>
        <taxon>Lepidoptera</taxon>
        <taxon>Glossata</taxon>
        <taxon>Ditrysia</taxon>
        <taxon>Noctuoidea</taxon>
        <taxon>Noctuidae</taxon>
        <taxon>Amphipyrinae</taxon>
        <taxon>Spodoptera</taxon>
    </lineage>
</organism>
<dbReference type="Pfam" id="PF00089">
    <property type="entry name" value="Trypsin"/>
    <property type="match status" value="2"/>
</dbReference>
<dbReference type="PRINTS" id="PR00722">
    <property type="entry name" value="CHYMOTRYPSIN"/>
</dbReference>
<keyword evidence="8" id="KW-0812">Transmembrane</keyword>
<keyword evidence="4" id="KW-1199">Hemostasis impairing toxin</keyword>
<keyword evidence="7" id="KW-0378">Hydrolase</keyword>
<dbReference type="CDD" id="cd00190">
    <property type="entry name" value="Tryp_SPc"/>
    <property type="match status" value="2"/>
</dbReference>
<comment type="function">
    <text evidence="5">Fibrinolytic activity; shows preferential cleavage of Arg-Gly bonds in all three fibrinogen chains. Contact with the caterpillars causes severe bleeding, due the anticoagulant effect of the protein.</text>
</comment>
<dbReference type="FunFam" id="2.40.10.10:FF:000068">
    <property type="entry name" value="transmembrane protease serine 2"/>
    <property type="match status" value="1"/>
</dbReference>
<evidence type="ECO:0000256" key="2">
    <source>
        <dbReference type="ARBA" id="ARBA00022656"/>
    </source>
</evidence>
<dbReference type="PANTHER" id="PTHR24260">
    <property type="match status" value="1"/>
</dbReference>
<dbReference type="EMBL" id="ODYU01005418">
    <property type="protein sequence ID" value="SOQ46244.1"/>
    <property type="molecule type" value="Genomic_DNA"/>
</dbReference>
<evidence type="ECO:0000256" key="4">
    <source>
        <dbReference type="ARBA" id="ARBA00023240"/>
    </source>
</evidence>
<dbReference type="InterPro" id="IPR043504">
    <property type="entry name" value="Peptidase_S1_PA_chymotrypsin"/>
</dbReference>
<reference evidence="11" key="1">
    <citation type="submission" date="2016-07" db="EMBL/GenBank/DDBJ databases">
        <authorList>
            <person name="Bretaudeau A."/>
        </authorList>
    </citation>
    <scope>NUCLEOTIDE SEQUENCE</scope>
    <source>
        <strain evidence="11">Rice</strain>
        <tissue evidence="11">Whole body</tissue>
    </source>
</reference>
<proteinExistence type="predicted"/>
<evidence type="ECO:0000313" key="11">
    <source>
        <dbReference type="EMBL" id="SOQ46244.1"/>
    </source>
</evidence>
<evidence type="ECO:0000256" key="8">
    <source>
        <dbReference type="SAM" id="Phobius"/>
    </source>
</evidence>
<evidence type="ECO:0000256" key="5">
    <source>
        <dbReference type="ARBA" id="ARBA00055534"/>
    </source>
</evidence>
<keyword evidence="8" id="KW-1133">Transmembrane helix</keyword>
<name>A0A2H1W173_SPOFR</name>
<comment type="subcellular location">
    <subcellularLocation>
        <location evidence="1">Secreted</location>
        <location evidence="1">Extracellular space</location>
    </subcellularLocation>
</comment>
<dbReference type="InterPro" id="IPR018114">
    <property type="entry name" value="TRYPSIN_HIS"/>
</dbReference>
<keyword evidence="3" id="KW-1015">Disulfide bond</keyword>
<keyword evidence="9" id="KW-0732">Signal</keyword>
<dbReference type="GO" id="GO:0005576">
    <property type="term" value="C:extracellular region"/>
    <property type="evidence" value="ECO:0007669"/>
    <property type="project" value="UniProtKB-SubCell"/>
</dbReference>
<dbReference type="GO" id="GO:0006508">
    <property type="term" value="P:proteolysis"/>
    <property type="evidence" value="ECO:0007669"/>
    <property type="project" value="UniProtKB-KW"/>
</dbReference>
<dbReference type="GO" id="GO:0004252">
    <property type="term" value="F:serine-type endopeptidase activity"/>
    <property type="evidence" value="ECO:0007669"/>
    <property type="project" value="InterPro"/>
</dbReference>
<sequence>MVRGKSQSLGSVDNINMKLFLAVVCLAVAASAVEIGVPSQKNPVFGYHQNFGIAEAARIKKAEEETSPSAQRIVGGSVTDISNVPYQAGLVIQVLVIFQSVCGGSIISHNRIVTAAHCNWDGSITANSFTVVLGSNFLFSGGNRITTRDVVMHPNWTPTTAANDIAVLRISSVTFTNVIQPIALPSGNELNNDFVNWNAIASGYGLTADGANIGTTQRVSSVVLPVISNAQCATVFGPWVHNSNICTSGAGGKGTCSGDSGGPLAVDSNNRRVLIGVTSYGAAAGCQIGLPAAFARTTSYVSWLQSHQSINFCIMKLLVGAVCFAFTVVVSALEIPPAHANTVFGYHLQYGIPEARRIRNSELLKISGGQVQDVKDIPYQAGIIVTIMSFFTSVCGATIISSTRLLTAAHCHFDGMFTAQYFTVVLGSNALFTGGLRIDTRDVVLHPNWNPTTIANDIAVIRVNQFKFTPSIMPIALPSGNELSNNFVGWYAQASGYGITFQGGTIVDDQPISSVIVPVISNNECRLAFGNYILDTIICTSGRSGKGTCAGDSGGPVVVRSNNRPIVIGIISFGEMCGSDLPSGHTRVTSYVDWIKSQ</sequence>
<dbReference type="PROSITE" id="PS00135">
    <property type="entry name" value="TRYPSIN_SER"/>
    <property type="match status" value="2"/>
</dbReference>
<feature type="domain" description="Peptidase S1" evidence="10">
    <location>
        <begin position="366"/>
        <end position="598"/>
    </location>
</feature>
<feature type="transmembrane region" description="Helical" evidence="8">
    <location>
        <begin position="377"/>
        <end position="400"/>
    </location>
</feature>
<evidence type="ECO:0000259" key="10">
    <source>
        <dbReference type="PROSITE" id="PS50240"/>
    </source>
</evidence>
<feature type="signal peptide" evidence="9">
    <location>
        <begin position="1"/>
        <end position="32"/>
    </location>
</feature>
<keyword evidence="6" id="KW-1205">Fibrinolytic toxin</keyword>
<dbReference type="PANTHER" id="PTHR24260:SF134">
    <property type="entry name" value="AT07769P-RELATED"/>
    <property type="match status" value="1"/>
</dbReference>
<dbReference type="InterPro" id="IPR051333">
    <property type="entry name" value="CLIP_Serine_Protease"/>
</dbReference>
<evidence type="ECO:0000256" key="6">
    <source>
        <dbReference type="ARBA" id="ARBA00084094"/>
    </source>
</evidence>
<evidence type="ECO:0000256" key="3">
    <source>
        <dbReference type="ARBA" id="ARBA00023157"/>
    </source>
</evidence>
<dbReference type="PROSITE" id="PS00134">
    <property type="entry name" value="TRYPSIN_HIS"/>
    <property type="match status" value="2"/>
</dbReference>
<keyword evidence="8" id="KW-0472">Membrane</keyword>
<dbReference type="PROSITE" id="PS50240">
    <property type="entry name" value="TRYPSIN_DOM"/>
    <property type="match status" value="2"/>
</dbReference>
<dbReference type="InterPro" id="IPR001314">
    <property type="entry name" value="Peptidase_S1A"/>
</dbReference>
<dbReference type="SUPFAM" id="SSF50494">
    <property type="entry name" value="Trypsin-like serine proteases"/>
    <property type="match status" value="2"/>
</dbReference>
<keyword evidence="7" id="KW-0720">Serine protease</keyword>
<protein>
    <submittedName>
        <fullName evidence="11">SFRICE_000211</fullName>
    </submittedName>
</protein>
<dbReference type="GO" id="GO:0090729">
    <property type="term" value="F:toxin activity"/>
    <property type="evidence" value="ECO:0007669"/>
    <property type="project" value="UniProtKB-KW"/>
</dbReference>
<feature type="domain" description="Peptidase S1" evidence="10">
    <location>
        <begin position="73"/>
        <end position="309"/>
    </location>
</feature>
<dbReference type="SMART" id="SM00020">
    <property type="entry name" value="Tryp_SPc"/>
    <property type="match status" value="2"/>
</dbReference>
<feature type="transmembrane region" description="Helical" evidence="8">
    <location>
        <begin position="314"/>
        <end position="333"/>
    </location>
</feature>
<evidence type="ECO:0000256" key="9">
    <source>
        <dbReference type="SAM" id="SignalP"/>
    </source>
</evidence>
<dbReference type="Gene3D" id="2.40.10.10">
    <property type="entry name" value="Trypsin-like serine proteases"/>
    <property type="match status" value="4"/>
</dbReference>
<gene>
    <name evidence="11" type="ORF">SFRICE_000211</name>
</gene>
<dbReference type="InterPro" id="IPR009003">
    <property type="entry name" value="Peptidase_S1_PA"/>
</dbReference>
<accession>A0A2H1W173</accession>
<dbReference type="AlphaFoldDB" id="A0A2H1W173"/>
<keyword evidence="7" id="KW-0645">Protease</keyword>
<dbReference type="InterPro" id="IPR001254">
    <property type="entry name" value="Trypsin_dom"/>
</dbReference>
<feature type="transmembrane region" description="Helical" evidence="8">
    <location>
        <begin position="273"/>
        <end position="294"/>
    </location>
</feature>
<evidence type="ECO:0000256" key="7">
    <source>
        <dbReference type="RuleBase" id="RU363034"/>
    </source>
</evidence>
<keyword evidence="2" id="KW-0800">Toxin</keyword>
<evidence type="ECO:0000256" key="1">
    <source>
        <dbReference type="ARBA" id="ARBA00004239"/>
    </source>
</evidence>